<reference evidence="8" key="1">
    <citation type="journal article" date="2019" name="Int. J. Syst. Evol. Microbiol.">
        <title>The Global Catalogue of Microorganisms (GCM) 10K type strain sequencing project: providing services to taxonomists for standard genome sequencing and annotation.</title>
        <authorList>
            <consortium name="The Broad Institute Genomics Platform"/>
            <consortium name="The Broad Institute Genome Sequencing Center for Infectious Disease"/>
            <person name="Wu L."/>
            <person name="Ma J."/>
        </authorList>
    </citation>
    <scope>NUCLEOTIDE SEQUENCE [LARGE SCALE GENOMIC DNA]</scope>
    <source>
        <strain evidence="8">LMG 24813</strain>
    </source>
</reference>
<dbReference type="Pfam" id="PF01568">
    <property type="entry name" value="Molydop_binding"/>
    <property type="match status" value="1"/>
</dbReference>
<organism evidence="7 8">
    <name type="scientific">Candidimonas humi</name>
    <dbReference type="NCBI Taxonomy" id="683355"/>
    <lineage>
        <taxon>Bacteria</taxon>
        <taxon>Pseudomonadati</taxon>
        <taxon>Pseudomonadota</taxon>
        <taxon>Betaproteobacteria</taxon>
        <taxon>Burkholderiales</taxon>
        <taxon>Alcaligenaceae</taxon>
        <taxon>Candidimonas</taxon>
    </lineage>
</organism>
<keyword evidence="3" id="KW-0408">Iron</keyword>
<dbReference type="InterPro" id="IPR006657">
    <property type="entry name" value="MoPterin_dinucl-bd_dom"/>
</dbReference>
<evidence type="ECO:0000256" key="1">
    <source>
        <dbReference type="ARBA" id="ARBA00022485"/>
    </source>
</evidence>
<accession>A0ABV8P3L4</accession>
<keyword evidence="8" id="KW-1185">Reference proteome</keyword>
<dbReference type="Proteomes" id="UP001595848">
    <property type="component" value="Unassembled WGS sequence"/>
</dbReference>
<evidence type="ECO:0000313" key="8">
    <source>
        <dbReference type="Proteomes" id="UP001595848"/>
    </source>
</evidence>
<sequence>MASTRDSITDIWGPRTPQCGEHWPSRVDQNLAEDPDRWVQACCFLCSNGCGLDIGVKDDKPGGRIVGVRGCETDVVNRGRLGPKGLHSWVANADPGRLTRPLIRRGGRLEPASWDEAMELLVGRIRTAKQRHTAGSIAFYSSGQLFAEENYTLSVIGKAGVGTLHMDGNTRLCTATAGAALKETFGADGQPGTYEDVDVTDCFLLVGHDMAATATVLWARVLDRRRAAVPSGMVVIDPRRTATAAEADIHIQPRLGTNVAVLNGLIRQLIAGGYADRAFLEAHTLGFDELARTVATYTPERVAEIACIPADQIRRAADLIGGSRMLLTTCLQGVYQSNQGTAAAVQVNNVNLVLGRIGRPGCGILQMNGQPTAQNNRESGTGGDLPGFRNFGNPRHLEEVARLWNVDPDTLPNWGPPTHALQIFRYAETGSIRVLWIVGTNPAVSIPDLGRLRAILRKQGLFVIVQDAFMTETAEMADVVLPAAIWGEKTGCSTNVNRVVHLNRKAIDPPGEARPDLDIFLDFARRMDFRDKDGAPLIKWHDAEGAFNAWRECTRGRPCDYSGLSYAKLSQGSGVPWPVNEQHPQGSTRYYTDLKFATDPDYCESYGHDLVTGAAITAREYKARQPAGRALLRPVEYVPPQEEPDEHYPFFLTTGRVVYHFHTRTKTGRSKALRDAAPDAYIQVNEDDARRLGIKQGDMLRVTSRRGAADAPARVGDIEPGTLFMPFHYGYWDEPGRARAANELTLYDWDPVSKQPHFKYAAVKLAKVECSPLPQPDESKRESAADAGAGKGEADAARTHLADYIGLLHASEERLARGWEKLRTSHPDAPDIGAQSALFMSWSRENAVAVQAYAGKYGERLEGEPEALDQALLIQRRATAFGLLRDLQDLWLMANESTISTTVLIQGARALGDRGLEQDLLGVEGRNERQRAWLLTRIRQAAPQTLAVPPAGA</sequence>
<dbReference type="PROSITE" id="PS51669">
    <property type="entry name" value="4FE4S_MOW_BIS_MGD"/>
    <property type="match status" value="1"/>
</dbReference>
<feature type="domain" description="4Fe-4S Mo/W bis-MGD-type" evidence="6">
    <location>
        <begin position="36"/>
        <end position="96"/>
    </location>
</feature>
<proteinExistence type="predicted"/>
<evidence type="ECO:0000313" key="7">
    <source>
        <dbReference type="EMBL" id="MFC4203181.1"/>
    </source>
</evidence>
<evidence type="ECO:0000256" key="5">
    <source>
        <dbReference type="SAM" id="MobiDB-lite"/>
    </source>
</evidence>
<comment type="caution">
    <text evidence="7">The sequence shown here is derived from an EMBL/GenBank/DDBJ whole genome shotgun (WGS) entry which is preliminary data.</text>
</comment>
<keyword evidence="1" id="KW-0004">4Fe-4S</keyword>
<dbReference type="InterPro" id="IPR006656">
    <property type="entry name" value="Mopterin_OxRdtase"/>
</dbReference>
<dbReference type="RefSeq" id="WP_217963010.1">
    <property type="nucleotide sequence ID" value="NZ_JAHTBN010000001.1"/>
</dbReference>
<dbReference type="Pfam" id="PF00384">
    <property type="entry name" value="Molybdopterin"/>
    <property type="match status" value="1"/>
</dbReference>
<dbReference type="PANTHER" id="PTHR43105">
    <property type="entry name" value="RESPIRATORY NITRATE REDUCTASE"/>
    <property type="match status" value="1"/>
</dbReference>
<evidence type="ECO:0000256" key="3">
    <source>
        <dbReference type="ARBA" id="ARBA00023004"/>
    </source>
</evidence>
<dbReference type="CDD" id="cd00508">
    <property type="entry name" value="MopB_CT_Fdh-Nap-like"/>
    <property type="match status" value="1"/>
</dbReference>
<gene>
    <name evidence="7" type="ORF">ACFOY1_19700</name>
</gene>
<feature type="region of interest" description="Disordered" evidence="5">
    <location>
        <begin position="772"/>
        <end position="792"/>
    </location>
</feature>
<keyword evidence="4" id="KW-0411">Iron-sulfur</keyword>
<evidence type="ECO:0000256" key="4">
    <source>
        <dbReference type="ARBA" id="ARBA00023014"/>
    </source>
</evidence>
<evidence type="ECO:0000259" key="6">
    <source>
        <dbReference type="PROSITE" id="PS51669"/>
    </source>
</evidence>
<name>A0ABV8P3L4_9BURK</name>
<protein>
    <submittedName>
        <fullName evidence="7">Molybdopterin oxidoreductase family protein</fullName>
    </submittedName>
</protein>
<dbReference type="InterPro" id="IPR006963">
    <property type="entry name" value="Mopterin_OxRdtase_4Fe-4S_dom"/>
</dbReference>
<dbReference type="Pfam" id="PF04879">
    <property type="entry name" value="Molybdop_Fe4S4"/>
    <property type="match status" value="1"/>
</dbReference>
<dbReference type="SMART" id="SM00926">
    <property type="entry name" value="Molybdop_Fe4S4"/>
    <property type="match status" value="1"/>
</dbReference>
<dbReference type="EMBL" id="JBHSBV010000009">
    <property type="protein sequence ID" value="MFC4203181.1"/>
    <property type="molecule type" value="Genomic_DNA"/>
</dbReference>
<dbReference type="PANTHER" id="PTHR43105:SF10">
    <property type="entry name" value="NADH-QUINONE OXIDOREDUCTASE SUBUNIT G"/>
    <property type="match status" value="1"/>
</dbReference>
<evidence type="ECO:0000256" key="2">
    <source>
        <dbReference type="ARBA" id="ARBA00022723"/>
    </source>
</evidence>
<dbReference type="InterPro" id="IPR050123">
    <property type="entry name" value="Prok_molybdopt-oxidoreductase"/>
</dbReference>
<keyword evidence="2" id="KW-0479">Metal-binding</keyword>